<keyword evidence="3" id="KW-0285">Flavoprotein</keyword>
<dbReference type="SUPFAM" id="SSF51905">
    <property type="entry name" value="FAD/NAD(P)-binding domain"/>
    <property type="match status" value="1"/>
</dbReference>
<dbReference type="EMBL" id="FOAJ01000002">
    <property type="protein sequence ID" value="SEK46405.1"/>
    <property type="molecule type" value="Genomic_DNA"/>
</dbReference>
<comment type="cofactor">
    <cofactor evidence="1">
        <name>FAD</name>
        <dbReference type="ChEBI" id="CHEBI:57692"/>
    </cofactor>
</comment>
<evidence type="ECO:0000313" key="7">
    <source>
        <dbReference type="EMBL" id="SEK46405.1"/>
    </source>
</evidence>
<proteinExistence type="inferred from homology"/>
<dbReference type="InterPro" id="IPR051473">
    <property type="entry name" value="P2Ox-like"/>
</dbReference>
<organism evidence="7 8">
    <name type="scientific">Paraburkholderia caballeronis</name>
    <dbReference type="NCBI Taxonomy" id="416943"/>
    <lineage>
        <taxon>Bacteria</taxon>
        <taxon>Pseudomonadati</taxon>
        <taxon>Pseudomonadota</taxon>
        <taxon>Betaproteobacteria</taxon>
        <taxon>Burkholderiales</taxon>
        <taxon>Burkholderiaceae</taxon>
        <taxon>Paraburkholderia</taxon>
    </lineage>
</organism>
<keyword evidence="8" id="KW-1185">Reference proteome</keyword>
<dbReference type="Pfam" id="PF05199">
    <property type="entry name" value="GMC_oxred_C"/>
    <property type="match status" value="1"/>
</dbReference>
<dbReference type="PANTHER" id="PTHR42784">
    <property type="entry name" value="PYRANOSE 2-OXIDASE"/>
    <property type="match status" value="1"/>
</dbReference>
<keyword evidence="4" id="KW-0274">FAD</keyword>
<reference evidence="8" key="1">
    <citation type="submission" date="2016-10" db="EMBL/GenBank/DDBJ databases">
        <authorList>
            <person name="Varghese N."/>
            <person name="Submissions S."/>
        </authorList>
    </citation>
    <scope>NUCLEOTIDE SEQUENCE [LARGE SCALE GENOMIC DNA]</scope>
    <source>
        <strain evidence="8">LMG 26416</strain>
    </source>
</reference>
<dbReference type="InterPro" id="IPR007867">
    <property type="entry name" value="GMC_OxRtase_C"/>
</dbReference>
<dbReference type="Gene3D" id="3.50.50.60">
    <property type="entry name" value="FAD/NAD(P)-binding domain"/>
    <property type="match status" value="2"/>
</dbReference>
<gene>
    <name evidence="7" type="ORF">SAMN05192542_102166</name>
</gene>
<evidence type="ECO:0000256" key="4">
    <source>
        <dbReference type="ARBA" id="ARBA00022827"/>
    </source>
</evidence>
<evidence type="ECO:0000256" key="1">
    <source>
        <dbReference type="ARBA" id="ARBA00001974"/>
    </source>
</evidence>
<dbReference type="InterPro" id="IPR036188">
    <property type="entry name" value="FAD/NAD-bd_sf"/>
</dbReference>
<keyword evidence="5" id="KW-0560">Oxidoreductase</keyword>
<protein>
    <submittedName>
        <fullName evidence="7">Choline dehydrogenase</fullName>
    </submittedName>
</protein>
<dbReference type="GO" id="GO:0016614">
    <property type="term" value="F:oxidoreductase activity, acting on CH-OH group of donors"/>
    <property type="evidence" value="ECO:0007669"/>
    <property type="project" value="InterPro"/>
</dbReference>
<dbReference type="Proteomes" id="UP000199120">
    <property type="component" value="Unassembled WGS sequence"/>
</dbReference>
<dbReference type="PANTHER" id="PTHR42784:SF1">
    <property type="entry name" value="PYRANOSE 2-OXIDASE"/>
    <property type="match status" value="1"/>
</dbReference>
<dbReference type="STRING" id="416943.SAMN05445871_0144"/>
<evidence type="ECO:0000256" key="3">
    <source>
        <dbReference type="ARBA" id="ARBA00022630"/>
    </source>
</evidence>
<evidence type="ECO:0000256" key="5">
    <source>
        <dbReference type="ARBA" id="ARBA00023002"/>
    </source>
</evidence>
<evidence type="ECO:0000256" key="2">
    <source>
        <dbReference type="ARBA" id="ARBA00010790"/>
    </source>
</evidence>
<comment type="similarity">
    <text evidence="2">Belongs to the GMC oxidoreductase family.</text>
</comment>
<sequence>MQSSDIANRAELPLSMMSTNVTTFVQGGISNWWGGYSARITRKTFEVPGEVAWPIGYDELVPYYEQAERLMHVHGDPTAGDYSIFGELPGWDYWRSYFQSMFPLARVTPQAKNVSDHDTHNFGLCIGNGHCGLCVNDAKARPANVFPYIDVHGNSIAEEILFEGDRAVAARVRSDGELLEISFDRLVVAAGGIENVTLLKRSKLPQGVRTARIGSSYQDHTACEVLGILPEAFRHFHLGAEGAVEIPELSGYFHGIEVKTLMLTVPPSAEQTAALVQSGDSPVSRTIHLNKLLPRIARFYLQMEVPPEWGVELRSRGQRSFIYSLPYLEHCPILDAVVMEVTRKMIDAGIMIAKIVPHHRNGFGGHHYSGTTAMASGPHAVVTSNQRLIGTSNVYLNGGSVIPRCGGAGPTLSIVALGLRLGEHLR</sequence>
<dbReference type="AlphaFoldDB" id="A0A1H7HDV0"/>
<name>A0A1H7HDV0_9BURK</name>
<evidence type="ECO:0000313" key="8">
    <source>
        <dbReference type="Proteomes" id="UP000199120"/>
    </source>
</evidence>
<feature type="domain" description="Glucose-methanol-choline oxidoreductase C-terminal" evidence="6">
    <location>
        <begin position="361"/>
        <end position="418"/>
    </location>
</feature>
<accession>A0A1H7HDV0</accession>
<evidence type="ECO:0000259" key="6">
    <source>
        <dbReference type="Pfam" id="PF05199"/>
    </source>
</evidence>